<organism evidence="1 2">
    <name type="scientific">Paeniglutamicibacter kerguelensis</name>
    <dbReference type="NCBI Taxonomy" id="254788"/>
    <lineage>
        <taxon>Bacteria</taxon>
        <taxon>Bacillati</taxon>
        <taxon>Actinomycetota</taxon>
        <taxon>Actinomycetes</taxon>
        <taxon>Micrococcales</taxon>
        <taxon>Micrococcaceae</taxon>
        <taxon>Paeniglutamicibacter</taxon>
    </lineage>
</organism>
<dbReference type="EMBL" id="JAGIOF010000004">
    <property type="protein sequence ID" value="MBP2388771.1"/>
    <property type="molecule type" value="Genomic_DNA"/>
</dbReference>
<dbReference type="Proteomes" id="UP001296993">
    <property type="component" value="Unassembled WGS sequence"/>
</dbReference>
<protein>
    <submittedName>
        <fullName evidence="1">Uncharacterized protein</fullName>
    </submittedName>
</protein>
<sequence length="118" mass="13636">MDFQIDPGSEDRIDRQVLAPVRNCIWTPEFVADGIARFLANHTSDFRLRRVTRLESLLAWNPPKHDGFHRWFFPVPLRQRWASEKSDDARANSSTAGTFPLLFLPCSRASRLDSPGRR</sequence>
<reference evidence="1 2" key="1">
    <citation type="submission" date="2021-03" db="EMBL/GenBank/DDBJ databases">
        <title>Sequencing the genomes of 1000 actinobacteria strains.</title>
        <authorList>
            <person name="Klenk H.-P."/>
        </authorList>
    </citation>
    <scope>NUCLEOTIDE SEQUENCE [LARGE SCALE GENOMIC DNA]</scope>
    <source>
        <strain evidence="1 2">DSM 15797</strain>
    </source>
</reference>
<dbReference type="RefSeq" id="WP_210002880.1">
    <property type="nucleotide sequence ID" value="NZ_BAAAJY010000014.1"/>
</dbReference>
<name>A0ABS4XK91_9MICC</name>
<comment type="caution">
    <text evidence="1">The sequence shown here is derived from an EMBL/GenBank/DDBJ whole genome shotgun (WGS) entry which is preliminary data.</text>
</comment>
<accession>A0ABS4XK91</accession>
<evidence type="ECO:0000313" key="1">
    <source>
        <dbReference type="EMBL" id="MBP2388771.1"/>
    </source>
</evidence>
<evidence type="ECO:0000313" key="2">
    <source>
        <dbReference type="Proteomes" id="UP001296993"/>
    </source>
</evidence>
<proteinExistence type="predicted"/>
<gene>
    <name evidence="1" type="ORF">JOF47_004344</name>
</gene>
<keyword evidence="2" id="KW-1185">Reference proteome</keyword>